<sequence length="64" mass="7360">MDAGASDHFTKMDENEMAIIEIISGRPMDLVFSCVIVSSFQNDYSKIIYHNFIVEVRLLFLEES</sequence>
<name>A0ABQ3N8T8_9BACI</name>
<evidence type="ECO:0000313" key="1">
    <source>
        <dbReference type="EMBL" id="GHH97751.1"/>
    </source>
</evidence>
<organism evidence="1 2">
    <name type="scientific">Neobacillus kokaensis</name>
    <dbReference type="NCBI Taxonomy" id="2759023"/>
    <lineage>
        <taxon>Bacteria</taxon>
        <taxon>Bacillati</taxon>
        <taxon>Bacillota</taxon>
        <taxon>Bacilli</taxon>
        <taxon>Bacillales</taxon>
        <taxon>Bacillaceae</taxon>
        <taxon>Neobacillus</taxon>
    </lineage>
</organism>
<dbReference type="EMBL" id="BNDS01000004">
    <property type="protein sequence ID" value="GHH97751.1"/>
    <property type="molecule type" value="Genomic_DNA"/>
</dbReference>
<evidence type="ECO:0000313" key="2">
    <source>
        <dbReference type="Proteomes" id="UP000637074"/>
    </source>
</evidence>
<reference evidence="1 2" key="1">
    <citation type="journal article" date="2022" name="Int. J. Syst. Evol. Microbiol.">
        <title>Neobacillus kokaensis sp. nov., isolated from soil.</title>
        <authorList>
            <person name="Yuki K."/>
            <person name="Matsubara H."/>
            <person name="Yamaguchi S."/>
        </authorList>
    </citation>
    <scope>NUCLEOTIDE SEQUENCE [LARGE SCALE GENOMIC DNA]</scope>
    <source>
        <strain evidence="1 2">LOB 377</strain>
    </source>
</reference>
<protein>
    <submittedName>
        <fullName evidence="1">Uncharacterized protein</fullName>
    </submittedName>
</protein>
<keyword evidence="2" id="KW-1185">Reference proteome</keyword>
<accession>A0ABQ3N8T8</accession>
<gene>
    <name evidence="1" type="ORF">AM1BK_12940</name>
</gene>
<dbReference type="Proteomes" id="UP000637074">
    <property type="component" value="Unassembled WGS sequence"/>
</dbReference>
<proteinExistence type="predicted"/>
<comment type="caution">
    <text evidence="1">The sequence shown here is derived from an EMBL/GenBank/DDBJ whole genome shotgun (WGS) entry which is preliminary data.</text>
</comment>